<feature type="domain" description="SLH" evidence="1">
    <location>
        <begin position="66"/>
        <end position="129"/>
    </location>
</feature>
<evidence type="ECO:0000313" key="2">
    <source>
        <dbReference type="EMBL" id="UJF32007.1"/>
    </source>
</evidence>
<sequence>MKDKGLVEGIGNLYEPNRALTRAEFVTIMDRAFDFSKLLQACSSTVSVTSSVYGCKPATSGTRTSQAASYKDLPATHWASTTMRKAAQLGLLQGYSDGTIGPDKPISRAEVAVLFNRLLQVGKSASITKAVITPSFSDVPASLWSADAIYSLKKQGIINGVTDRDFKPDLPISRAETAVMMDRYFSTLSAK</sequence>
<protein>
    <submittedName>
        <fullName evidence="2">S-layer homology domain-containing protein</fullName>
    </submittedName>
</protein>
<proteinExistence type="predicted"/>
<evidence type="ECO:0000313" key="3">
    <source>
        <dbReference type="Proteomes" id="UP001649230"/>
    </source>
</evidence>
<dbReference type="InterPro" id="IPR051465">
    <property type="entry name" value="Cell_Envelope_Struct_Comp"/>
</dbReference>
<dbReference type="RefSeq" id="WP_235118352.1">
    <property type="nucleotide sequence ID" value="NZ_CP090978.1"/>
</dbReference>
<dbReference type="EMBL" id="CP090978">
    <property type="protein sequence ID" value="UJF32007.1"/>
    <property type="molecule type" value="Genomic_DNA"/>
</dbReference>
<keyword evidence="3" id="KW-1185">Reference proteome</keyword>
<organism evidence="2 3">
    <name type="scientific">Paenibacillus hexagrammi</name>
    <dbReference type="NCBI Taxonomy" id="2908839"/>
    <lineage>
        <taxon>Bacteria</taxon>
        <taxon>Bacillati</taxon>
        <taxon>Bacillota</taxon>
        <taxon>Bacilli</taxon>
        <taxon>Bacillales</taxon>
        <taxon>Paenibacillaceae</taxon>
        <taxon>Paenibacillus</taxon>
    </lineage>
</organism>
<reference evidence="2 3" key="1">
    <citation type="journal article" date="2024" name="Int. J. Syst. Evol. Microbiol.">
        <title>Paenibacillus hexagrammi sp. nov., a novel bacterium isolated from the gut content of Hexagrammos agrammus.</title>
        <authorList>
            <person name="Jung H.K."/>
            <person name="Kim D.G."/>
            <person name="Zin H."/>
            <person name="Park J."/>
            <person name="Jung H."/>
            <person name="Kim Y.O."/>
            <person name="Kong H.J."/>
            <person name="Kim J.W."/>
            <person name="Kim Y.S."/>
        </authorList>
    </citation>
    <scope>NUCLEOTIDE SEQUENCE [LARGE SCALE GENOMIC DNA]</scope>
    <source>
        <strain evidence="2 3">YPD9-1</strain>
    </source>
</reference>
<dbReference type="Pfam" id="PF00395">
    <property type="entry name" value="SLH"/>
    <property type="match status" value="3"/>
</dbReference>
<feature type="domain" description="SLH" evidence="1">
    <location>
        <begin position="1"/>
        <end position="43"/>
    </location>
</feature>
<gene>
    <name evidence="2" type="ORF">L0M14_19980</name>
</gene>
<name>A0ABY3SGE2_9BACL</name>
<dbReference type="Proteomes" id="UP001649230">
    <property type="component" value="Chromosome"/>
</dbReference>
<dbReference type="InterPro" id="IPR001119">
    <property type="entry name" value="SLH_dom"/>
</dbReference>
<dbReference type="PANTHER" id="PTHR43308:SF5">
    <property type="entry name" value="S-LAYER PROTEIN _ PEPTIDOGLYCAN ENDO-BETA-N-ACETYLGLUCOSAMINIDASE"/>
    <property type="match status" value="1"/>
</dbReference>
<dbReference type="PROSITE" id="PS51272">
    <property type="entry name" value="SLH"/>
    <property type="match status" value="3"/>
</dbReference>
<dbReference type="PANTHER" id="PTHR43308">
    <property type="entry name" value="OUTER MEMBRANE PROTEIN ALPHA-RELATED"/>
    <property type="match status" value="1"/>
</dbReference>
<feature type="domain" description="SLH" evidence="1">
    <location>
        <begin position="132"/>
        <end position="191"/>
    </location>
</feature>
<evidence type="ECO:0000259" key="1">
    <source>
        <dbReference type="PROSITE" id="PS51272"/>
    </source>
</evidence>
<accession>A0ABY3SGE2</accession>